<feature type="domain" description="TNFR-Cys" evidence="3">
    <location>
        <begin position="80"/>
        <end position="122"/>
    </location>
</feature>
<name>A0A3B4DEE0_PYGNA</name>
<dbReference type="SMART" id="SM00208">
    <property type="entry name" value="TNFR"/>
    <property type="match status" value="4"/>
</dbReference>
<dbReference type="FunFam" id="2.10.50.10:FF:000009">
    <property type="entry name" value="Tumor necrosis factor receptor superfamily member 14"/>
    <property type="match status" value="1"/>
</dbReference>
<keyword evidence="1" id="KW-1015">Disulfide bond</keyword>
<evidence type="ECO:0000313" key="5">
    <source>
        <dbReference type="Proteomes" id="UP001501920"/>
    </source>
</evidence>
<dbReference type="FunFam" id="2.10.50.10:FF:000088">
    <property type="entry name" value="Si:ch211-261n11.7"/>
    <property type="match status" value="1"/>
</dbReference>
<dbReference type="Gene3D" id="2.10.50.10">
    <property type="entry name" value="Tumor Necrosis Factor Receptor, subunit A, domain 2"/>
    <property type="match status" value="4"/>
</dbReference>
<keyword evidence="2" id="KW-0472">Membrane</keyword>
<dbReference type="STRING" id="42514.ENSPNAP00000022782"/>
<dbReference type="GO" id="GO:0050830">
    <property type="term" value="P:defense response to Gram-positive bacterium"/>
    <property type="evidence" value="ECO:0007669"/>
    <property type="project" value="TreeGrafter"/>
</dbReference>
<dbReference type="GO" id="GO:0050829">
    <property type="term" value="P:defense response to Gram-negative bacterium"/>
    <property type="evidence" value="ECO:0007669"/>
    <property type="project" value="TreeGrafter"/>
</dbReference>
<dbReference type="PROSITE" id="PS00652">
    <property type="entry name" value="TNFR_NGFR_1"/>
    <property type="match status" value="1"/>
</dbReference>
<feature type="disulfide bond" evidence="1">
    <location>
        <begin position="81"/>
        <end position="96"/>
    </location>
</feature>
<evidence type="ECO:0000256" key="2">
    <source>
        <dbReference type="SAM" id="Phobius"/>
    </source>
</evidence>
<dbReference type="AlphaFoldDB" id="A0A3B4DEE0"/>
<dbReference type="InterPro" id="IPR001368">
    <property type="entry name" value="TNFR/NGFR_Cys_rich_reg"/>
</dbReference>
<comment type="caution">
    <text evidence="1">Lacks conserved residue(s) required for the propagation of feature annotation.</text>
</comment>
<dbReference type="GO" id="GO:0009897">
    <property type="term" value="C:external side of plasma membrane"/>
    <property type="evidence" value="ECO:0007669"/>
    <property type="project" value="TreeGrafter"/>
</dbReference>
<reference evidence="4 5" key="1">
    <citation type="submission" date="2020-10" db="EMBL/GenBank/DDBJ databases">
        <title>Pygocentrus nattereri (red-bellied piranha) genome, fPygNat1, primary haplotype.</title>
        <authorList>
            <person name="Myers G."/>
            <person name="Meyer A."/>
            <person name="Karagic N."/>
            <person name="Pippel M."/>
            <person name="Winkler S."/>
            <person name="Tracey A."/>
            <person name="Wood J."/>
            <person name="Formenti G."/>
            <person name="Howe K."/>
            <person name="Fedrigo O."/>
            <person name="Jarvis E.D."/>
        </authorList>
    </citation>
    <scope>NUCLEOTIDE SEQUENCE [LARGE SCALE GENOMIC DNA]</scope>
</reference>
<evidence type="ECO:0000259" key="3">
    <source>
        <dbReference type="PROSITE" id="PS50050"/>
    </source>
</evidence>
<dbReference type="GO" id="GO:0002720">
    <property type="term" value="P:positive regulation of cytokine production involved in immune response"/>
    <property type="evidence" value="ECO:0007669"/>
    <property type="project" value="TreeGrafter"/>
</dbReference>
<dbReference type="PANTHER" id="PTHR46838">
    <property type="entry name" value="TUMOR NECROSIS FACTOR RECEPTOR SUPERFAMILY MEMBER 14"/>
    <property type="match status" value="1"/>
</dbReference>
<protein>
    <recommendedName>
        <fullName evidence="3">TNFR-Cys domain-containing protein</fullName>
    </recommendedName>
</protein>
<reference evidence="4" key="3">
    <citation type="submission" date="2025-09" db="UniProtKB">
        <authorList>
            <consortium name="Ensembl"/>
        </authorList>
    </citation>
    <scope>IDENTIFICATION</scope>
</reference>
<dbReference type="Ensembl" id="ENSPNAT00000014282.2">
    <property type="protein sequence ID" value="ENSPNAP00000022782.2"/>
    <property type="gene ID" value="ENSPNAG00000035499.1"/>
</dbReference>
<dbReference type="PROSITE" id="PS50050">
    <property type="entry name" value="TNFR_NGFR_2"/>
    <property type="match status" value="1"/>
</dbReference>
<dbReference type="GO" id="GO:0046642">
    <property type="term" value="P:negative regulation of alpha-beta T cell proliferation"/>
    <property type="evidence" value="ECO:0007669"/>
    <property type="project" value="TreeGrafter"/>
</dbReference>
<evidence type="ECO:0000256" key="1">
    <source>
        <dbReference type="PROSITE-ProRule" id="PRU00206"/>
    </source>
</evidence>
<keyword evidence="2" id="KW-0812">Transmembrane</keyword>
<feature type="transmembrane region" description="Helical" evidence="2">
    <location>
        <begin position="213"/>
        <end position="236"/>
    </location>
</feature>
<dbReference type="SUPFAM" id="SSF57586">
    <property type="entry name" value="TNF receptor-like"/>
    <property type="match status" value="3"/>
</dbReference>
<keyword evidence="2" id="KW-1133">Transmembrane helix</keyword>
<dbReference type="PANTHER" id="PTHR46838:SF1">
    <property type="entry name" value="TUMOR NECROSIS FACTOR RECEPTOR SUPERFAMILY MEMBER 14"/>
    <property type="match status" value="1"/>
</dbReference>
<reference evidence="4" key="2">
    <citation type="submission" date="2025-08" db="UniProtKB">
        <authorList>
            <consortium name="Ensembl"/>
        </authorList>
    </citation>
    <scope>IDENTIFICATION</scope>
</reference>
<dbReference type="GeneTree" id="ENSGT00950000183126"/>
<keyword evidence="5" id="KW-1185">Reference proteome</keyword>
<evidence type="ECO:0000313" key="4">
    <source>
        <dbReference type="Ensembl" id="ENSPNAP00000022782.2"/>
    </source>
</evidence>
<proteinExistence type="predicted"/>
<dbReference type="GO" id="GO:2000406">
    <property type="term" value="P:positive regulation of T cell migration"/>
    <property type="evidence" value="ECO:0007669"/>
    <property type="project" value="TreeGrafter"/>
</dbReference>
<dbReference type="Pfam" id="PF00020">
    <property type="entry name" value="TNFR_c6"/>
    <property type="match status" value="2"/>
</dbReference>
<dbReference type="Proteomes" id="UP001501920">
    <property type="component" value="Chromosome 28"/>
</dbReference>
<accession>A0A3B4DEE0</accession>
<organism evidence="4 5">
    <name type="scientific">Pygocentrus nattereri</name>
    <name type="common">Red-bellied piranha</name>
    <dbReference type="NCBI Taxonomy" id="42514"/>
    <lineage>
        <taxon>Eukaryota</taxon>
        <taxon>Metazoa</taxon>
        <taxon>Chordata</taxon>
        <taxon>Craniata</taxon>
        <taxon>Vertebrata</taxon>
        <taxon>Euteleostomi</taxon>
        <taxon>Actinopterygii</taxon>
        <taxon>Neopterygii</taxon>
        <taxon>Teleostei</taxon>
        <taxon>Ostariophysi</taxon>
        <taxon>Characiformes</taxon>
        <taxon>Characoidei</taxon>
        <taxon>Pygocentrus</taxon>
    </lineage>
</organism>
<sequence>VCDPGQGLRVKTPCTRSSDTVCEPLDGYYCTDQHRGGCILAQKHTNCSPGQYINLRVDCCVSGQHVYKHCSGDSSTTCVQCSQSTYIDFPNNFISCISCTLCDEGIGLRTKQECQSSADTLCEPLLGYYCIETHGKNCRKARQHSTCLPGQYINKTGTAFTDTVCKDCSKGSYSDGSFTVCKPHRKCESEGQITTTPGTKSSDSECTDKRSHFLSLVAISLPALVMLGLALWVLYLSKKRIHRQENEIDLPSTPAQSDKDNHL</sequence>
<feature type="repeat" description="TNFR-Cys" evidence="1">
    <location>
        <begin position="80"/>
        <end position="122"/>
    </location>
</feature>